<organism evidence="2 3">
    <name type="scientific">Hymenobacter aerilatus</name>
    <dbReference type="NCBI Taxonomy" id="2932251"/>
    <lineage>
        <taxon>Bacteria</taxon>
        <taxon>Pseudomonadati</taxon>
        <taxon>Bacteroidota</taxon>
        <taxon>Cytophagia</taxon>
        <taxon>Cytophagales</taxon>
        <taxon>Hymenobacteraceae</taxon>
        <taxon>Hymenobacter</taxon>
    </lineage>
</organism>
<dbReference type="Gene3D" id="3.40.50.720">
    <property type="entry name" value="NAD(P)-binding Rossmann-like Domain"/>
    <property type="match status" value="1"/>
</dbReference>
<dbReference type="KEGG" id="haei:MUN82_13460"/>
<dbReference type="SUPFAM" id="SSF51735">
    <property type="entry name" value="NAD(P)-binding Rossmann-fold domains"/>
    <property type="match status" value="1"/>
</dbReference>
<name>A0A8T9SPH5_9BACT</name>
<sequence length="80" mass="8509">MNILITGATGSIGKVLTGVLGAKRHTLAIVARNSAKANELFGDGMVTVIDLEGADWPAKVVAFAPKQLFIWRRCSPAEMI</sequence>
<gene>
    <name evidence="2" type="ORF">MUN82_13460</name>
</gene>
<dbReference type="InterPro" id="IPR001509">
    <property type="entry name" value="Epimerase_deHydtase"/>
</dbReference>
<dbReference type="AlphaFoldDB" id="A0A8T9SPH5"/>
<evidence type="ECO:0000259" key="1">
    <source>
        <dbReference type="Pfam" id="PF01370"/>
    </source>
</evidence>
<proteinExistence type="predicted"/>
<dbReference type="Proteomes" id="UP000829925">
    <property type="component" value="Chromosome"/>
</dbReference>
<dbReference type="InterPro" id="IPR036291">
    <property type="entry name" value="NAD(P)-bd_dom_sf"/>
</dbReference>
<reference evidence="2 3" key="1">
    <citation type="submission" date="2022-04" db="EMBL/GenBank/DDBJ databases">
        <title>Hymenobacter sp. isolated from the air.</title>
        <authorList>
            <person name="Won M."/>
            <person name="Lee C.-M."/>
            <person name="Woen H.-Y."/>
            <person name="Kwon S.-W."/>
        </authorList>
    </citation>
    <scope>NUCLEOTIDE SEQUENCE [LARGE SCALE GENOMIC DNA]</scope>
    <source>
        <strain evidence="3">5413 J-13</strain>
    </source>
</reference>
<dbReference type="EMBL" id="CP095053">
    <property type="protein sequence ID" value="UOR03952.1"/>
    <property type="molecule type" value="Genomic_DNA"/>
</dbReference>
<evidence type="ECO:0000313" key="3">
    <source>
        <dbReference type="Proteomes" id="UP000829925"/>
    </source>
</evidence>
<feature type="domain" description="NAD-dependent epimerase/dehydratase" evidence="1">
    <location>
        <begin position="3"/>
        <end position="51"/>
    </location>
</feature>
<protein>
    <recommendedName>
        <fullName evidence="1">NAD-dependent epimerase/dehydratase domain-containing protein</fullName>
    </recommendedName>
</protein>
<keyword evidence="3" id="KW-1185">Reference proteome</keyword>
<evidence type="ECO:0000313" key="2">
    <source>
        <dbReference type="EMBL" id="UOR03952.1"/>
    </source>
</evidence>
<accession>A0A8T9SPH5</accession>
<dbReference type="Pfam" id="PF01370">
    <property type="entry name" value="Epimerase"/>
    <property type="match status" value="1"/>
</dbReference>
<dbReference type="RefSeq" id="WP_245091200.1">
    <property type="nucleotide sequence ID" value="NZ_CP095053.1"/>
</dbReference>